<reference evidence="2 3" key="1">
    <citation type="journal article" date="2011" name="J. Bacteriol.">
        <title>Complete genome sequence of Polymorphum gilvum SL003B-26A1T, a crude oil-degrading bacterium from oil-polluted saline soil.</title>
        <authorList>
            <person name="Li S.G."/>
            <person name="Tang Y.Q."/>
            <person name="Nie Y."/>
            <person name="Cai M."/>
            <person name="Wu X.L."/>
        </authorList>
    </citation>
    <scope>NUCLEOTIDE SEQUENCE [LARGE SCALE GENOMIC DNA]</scope>
    <source>
        <strain evidence="3">LMG 25793 / CGMCC 1.9160 / SL003B-26A1</strain>
    </source>
</reference>
<dbReference type="HOGENOM" id="CLU_2619009_0_0_5"/>
<dbReference type="Proteomes" id="UP000008130">
    <property type="component" value="Chromosome"/>
</dbReference>
<sequence>MARDVIGDPSDWILIGGLIGMYFALMVFLAALIEAVAYVTGLDRDVVMAIAFWLPVITTGTLLIAIWIRSAKKRALTS</sequence>
<dbReference type="STRING" id="991905.SL003B_1685"/>
<feature type="transmembrane region" description="Helical" evidence="1">
    <location>
        <begin position="12"/>
        <end position="40"/>
    </location>
</feature>
<keyword evidence="1" id="KW-0472">Membrane</keyword>
<dbReference type="AlphaFoldDB" id="F2J5M9"/>
<keyword evidence="1" id="KW-0812">Transmembrane</keyword>
<organism evidence="2 3">
    <name type="scientific">Polymorphum gilvum (strain LMG 25793 / CGMCC 1.9160 / SL003B-26A1)</name>
    <dbReference type="NCBI Taxonomy" id="991905"/>
    <lineage>
        <taxon>Bacteria</taxon>
        <taxon>Pseudomonadati</taxon>
        <taxon>Pseudomonadota</taxon>
        <taxon>Alphaproteobacteria</taxon>
        <taxon>Rhodobacterales</taxon>
        <taxon>Paracoccaceae</taxon>
        <taxon>Polymorphum</taxon>
    </lineage>
</organism>
<dbReference type="EMBL" id="CP002568">
    <property type="protein sequence ID" value="ADZ70113.1"/>
    <property type="molecule type" value="Genomic_DNA"/>
</dbReference>
<accession>F2J5M9</accession>
<keyword evidence="1" id="KW-1133">Transmembrane helix</keyword>
<gene>
    <name evidence="2" type="ordered locus">SL003B_1685</name>
</gene>
<proteinExistence type="predicted"/>
<evidence type="ECO:0000313" key="2">
    <source>
        <dbReference type="EMBL" id="ADZ70113.1"/>
    </source>
</evidence>
<evidence type="ECO:0000256" key="1">
    <source>
        <dbReference type="SAM" id="Phobius"/>
    </source>
</evidence>
<dbReference type="KEGG" id="pgv:SL003B_1685"/>
<keyword evidence="3" id="KW-1185">Reference proteome</keyword>
<feature type="transmembrane region" description="Helical" evidence="1">
    <location>
        <begin position="46"/>
        <end position="68"/>
    </location>
</feature>
<protein>
    <recommendedName>
        <fullName evidence="4">Transmembrane protein</fullName>
    </recommendedName>
</protein>
<name>F2J5M9_POLGS</name>
<evidence type="ECO:0008006" key="4">
    <source>
        <dbReference type="Google" id="ProtNLM"/>
    </source>
</evidence>
<evidence type="ECO:0000313" key="3">
    <source>
        <dbReference type="Proteomes" id="UP000008130"/>
    </source>
</evidence>